<dbReference type="Pfam" id="PF17838">
    <property type="entry name" value="PH_16"/>
    <property type="match status" value="1"/>
</dbReference>
<dbReference type="Gene3D" id="2.30.29.30">
    <property type="entry name" value="Pleckstrin-homology domain (PH domain)/Phosphotyrosine-binding domain (PTB)"/>
    <property type="match status" value="1"/>
</dbReference>
<proteinExistence type="predicted"/>
<name>A0A5B7EJA7_PORTR</name>
<dbReference type="InterPro" id="IPR041020">
    <property type="entry name" value="PH_16"/>
</dbReference>
<gene>
    <name evidence="2" type="primary">Arhgef12_0</name>
    <name evidence="2" type="ORF">E2C01_027974</name>
</gene>
<dbReference type="Proteomes" id="UP000324222">
    <property type="component" value="Unassembled WGS sequence"/>
</dbReference>
<organism evidence="2 3">
    <name type="scientific">Portunus trituberculatus</name>
    <name type="common">Swimming crab</name>
    <name type="synonym">Neptunus trituberculatus</name>
    <dbReference type="NCBI Taxonomy" id="210409"/>
    <lineage>
        <taxon>Eukaryota</taxon>
        <taxon>Metazoa</taxon>
        <taxon>Ecdysozoa</taxon>
        <taxon>Arthropoda</taxon>
        <taxon>Crustacea</taxon>
        <taxon>Multicrustacea</taxon>
        <taxon>Malacostraca</taxon>
        <taxon>Eumalacostraca</taxon>
        <taxon>Eucarida</taxon>
        <taxon>Decapoda</taxon>
        <taxon>Pleocyemata</taxon>
        <taxon>Brachyura</taxon>
        <taxon>Eubrachyura</taxon>
        <taxon>Portunoidea</taxon>
        <taxon>Portunidae</taxon>
        <taxon>Portuninae</taxon>
        <taxon>Portunus</taxon>
    </lineage>
</organism>
<feature type="domain" description="ARHGEF1-like PH" evidence="1">
    <location>
        <begin position="15"/>
        <end position="129"/>
    </location>
</feature>
<dbReference type="PANTHER" id="PTHR45872">
    <property type="entry name" value="RHO GUANINE NUCLEOTIDE EXCHANGE FACTOR 2, ISOFORM D"/>
    <property type="match status" value="1"/>
</dbReference>
<accession>A0A5B7EJA7</accession>
<reference evidence="2 3" key="1">
    <citation type="submission" date="2019-05" db="EMBL/GenBank/DDBJ databases">
        <title>Another draft genome of Portunus trituberculatus and its Hox gene families provides insights of decapod evolution.</title>
        <authorList>
            <person name="Jeong J.-H."/>
            <person name="Song I."/>
            <person name="Kim S."/>
            <person name="Choi T."/>
            <person name="Kim D."/>
            <person name="Ryu S."/>
            <person name="Kim W."/>
        </authorList>
    </citation>
    <scope>NUCLEOTIDE SEQUENCE [LARGE SCALE GENOMIC DNA]</scope>
    <source>
        <tissue evidence="2">Muscle</tissue>
    </source>
</reference>
<dbReference type="GO" id="GO:0001664">
    <property type="term" value="F:G protein-coupled receptor binding"/>
    <property type="evidence" value="ECO:0007669"/>
    <property type="project" value="TreeGrafter"/>
</dbReference>
<dbReference type="GO" id="GO:0007186">
    <property type="term" value="P:G protein-coupled receptor signaling pathway"/>
    <property type="evidence" value="ECO:0007669"/>
    <property type="project" value="TreeGrafter"/>
</dbReference>
<comment type="caution">
    <text evidence="2">The sequence shown here is derived from an EMBL/GenBank/DDBJ whole genome shotgun (WGS) entry which is preliminary data.</text>
</comment>
<dbReference type="PANTHER" id="PTHR45872:SF2">
    <property type="entry name" value="RHO GUANINE NUCLEOTIDE EXCHANGE FACTOR 2, ISOFORM D"/>
    <property type="match status" value="1"/>
</dbReference>
<dbReference type="OrthoDB" id="2272012at2759"/>
<protein>
    <submittedName>
        <fullName evidence="2">Rho guanine nucleotide exchange factor 12</fullName>
    </submittedName>
</protein>
<evidence type="ECO:0000259" key="1">
    <source>
        <dbReference type="Pfam" id="PF17838"/>
    </source>
</evidence>
<dbReference type="SUPFAM" id="SSF50729">
    <property type="entry name" value="PH domain-like"/>
    <property type="match status" value="1"/>
</dbReference>
<dbReference type="GO" id="GO:0005737">
    <property type="term" value="C:cytoplasm"/>
    <property type="evidence" value="ECO:0007669"/>
    <property type="project" value="TreeGrafter"/>
</dbReference>
<dbReference type="EMBL" id="VSRR010003084">
    <property type="protein sequence ID" value="MPC34580.1"/>
    <property type="molecule type" value="Genomic_DNA"/>
</dbReference>
<dbReference type="AlphaFoldDB" id="A0A5B7EJA7"/>
<evidence type="ECO:0000313" key="3">
    <source>
        <dbReference type="Proteomes" id="UP000324222"/>
    </source>
</evidence>
<evidence type="ECO:0000313" key="2">
    <source>
        <dbReference type="EMBL" id="MPC34580.1"/>
    </source>
</evidence>
<sequence>MSPSVAKKTRKSLTLEHLELTKHRLIYEGQLTWRVAKGQKNIDLQVLMLDEFIVLLQKADDKYILKNHSISKSPVKDENKLTHSPIIKYGPSMLFRAVATDNCAFFIVTTQTVGPHIYELVASSPMERKIRYPSQWKQ</sequence>
<dbReference type="InterPro" id="IPR011993">
    <property type="entry name" value="PH-like_dom_sf"/>
</dbReference>
<dbReference type="GO" id="GO:0005085">
    <property type="term" value="F:guanyl-nucleotide exchange factor activity"/>
    <property type="evidence" value="ECO:0007669"/>
    <property type="project" value="TreeGrafter"/>
</dbReference>
<keyword evidence="3" id="KW-1185">Reference proteome</keyword>